<evidence type="ECO:0000259" key="3">
    <source>
        <dbReference type="Pfam" id="PF00188"/>
    </source>
</evidence>
<keyword evidence="2" id="KW-0732">Signal</keyword>
<evidence type="ECO:0000256" key="1">
    <source>
        <dbReference type="SAM" id="MobiDB-lite"/>
    </source>
</evidence>
<dbReference type="EMBL" id="JBHUMY010000001">
    <property type="protein sequence ID" value="MFD2659235.1"/>
    <property type="molecule type" value="Genomic_DNA"/>
</dbReference>
<dbReference type="InterPro" id="IPR035940">
    <property type="entry name" value="CAP_sf"/>
</dbReference>
<protein>
    <submittedName>
        <fullName evidence="4">CAP domain-containing protein</fullName>
    </submittedName>
</protein>
<keyword evidence="5" id="KW-1185">Reference proteome</keyword>
<dbReference type="PANTHER" id="PTHR31157">
    <property type="entry name" value="SCP DOMAIN-CONTAINING PROTEIN"/>
    <property type="match status" value="1"/>
</dbReference>
<organism evidence="4 5">
    <name type="scientific">Paenibacillus thailandensis</name>
    <dbReference type="NCBI Taxonomy" id="393250"/>
    <lineage>
        <taxon>Bacteria</taxon>
        <taxon>Bacillati</taxon>
        <taxon>Bacillota</taxon>
        <taxon>Bacilli</taxon>
        <taxon>Bacillales</taxon>
        <taxon>Paenibacillaceae</taxon>
        <taxon>Paenibacillus</taxon>
    </lineage>
</organism>
<dbReference type="NCBIfam" id="TIGR02909">
    <property type="entry name" value="spore_YkwD"/>
    <property type="match status" value="1"/>
</dbReference>
<evidence type="ECO:0000256" key="2">
    <source>
        <dbReference type="SAM" id="SignalP"/>
    </source>
</evidence>
<feature type="domain" description="SCP" evidence="3">
    <location>
        <begin position="125"/>
        <end position="232"/>
    </location>
</feature>
<comment type="caution">
    <text evidence="4">The sequence shown here is derived from an EMBL/GenBank/DDBJ whole genome shotgun (WGS) entry which is preliminary data.</text>
</comment>
<evidence type="ECO:0000313" key="5">
    <source>
        <dbReference type="Proteomes" id="UP001597493"/>
    </source>
</evidence>
<dbReference type="CDD" id="cd05379">
    <property type="entry name" value="CAP_bacterial"/>
    <property type="match status" value="1"/>
</dbReference>
<name>A0ABW5QSU8_9BACL</name>
<proteinExistence type="predicted"/>
<dbReference type="InterPro" id="IPR014258">
    <property type="entry name" value="CAP_domain_YkwD-like"/>
</dbReference>
<gene>
    <name evidence="4" type="ORF">ACFSW5_03020</name>
</gene>
<feature type="signal peptide" evidence="2">
    <location>
        <begin position="1"/>
        <end position="30"/>
    </location>
</feature>
<feature type="compositionally biased region" description="Polar residues" evidence="1">
    <location>
        <begin position="98"/>
        <end position="117"/>
    </location>
</feature>
<reference evidence="5" key="1">
    <citation type="journal article" date="2019" name="Int. J. Syst. Evol. Microbiol.">
        <title>The Global Catalogue of Microorganisms (GCM) 10K type strain sequencing project: providing services to taxonomists for standard genome sequencing and annotation.</title>
        <authorList>
            <consortium name="The Broad Institute Genomics Platform"/>
            <consortium name="The Broad Institute Genome Sequencing Center for Infectious Disease"/>
            <person name="Wu L."/>
            <person name="Ma J."/>
        </authorList>
    </citation>
    <scope>NUCLEOTIDE SEQUENCE [LARGE SCALE GENOMIC DNA]</scope>
    <source>
        <strain evidence="5">TISTR 1827</strain>
    </source>
</reference>
<dbReference type="Pfam" id="PF00188">
    <property type="entry name" value="CAP"/>
    <property type="match status" value="1"/>
</dbReference>
<dbReference type="Proteomes" id="UP001597493">
    <property type="component" value="Unassembled WGS sequence"/>
</dbReference>
<accession>A0ABW5QSU8</accession>
<dbReference type="RefSeq" id="WP_379269615.1">
    <property type="nucleotide sequence ID" value="NZ_JBHUGT010000031.1"/>
</dbReference>
<sequence length="238" mass="25132">MNKKSIRFGFAAMAAAALIGTGVMAPQAHAASAAVSNGNNKFITVQTTNLQQMKQIAAQYGIDLNKLLADLKNQSAKQGAATAQKPSSGTAAKPAAGTETQPSAGTTNEGSETTASKSDYAAQVVDLVNKERKAAGLPALKSDPLLTKVAVAKAKDMDVNNYFSHTSPTYGSPFDMMTEFGVKYSYAGENIASGQKTPQEVMDAWMNSEGHRKNILNPKFTKIGVGYVNGEWVQEFTG</sequence>
<evidence type="ECO:0000313" key="4">
    <source>
        <dbReference type="EMBL" id="MFD2659235.1"/>
    </source>
</evidence>
<dbReference type="PANTHER" id="PTHR31157:SF1">
    <property type="entry name" value="SCP DOMAIN-CONTAINING PROTEIN"/>
    <property type="match status" value="1"/>
</dbReference>
<feature type="region of interest" description="Disordered" evidence="1">
    <location>
        <begin position="78"/>
        <end position="117"/>
    </location>
</feature>
<dbReference type="InterPro" id="IPR014044">
    <property type="entry name" value="CAP_dom"/>
</dbReference>
<dbReference type="SUPFAM" id="SSF55797">
    <property type="entry name" value="PR-1-like"/>
    <property type="match status" value="1"/>
</dbReference>
<feature type="chain" id="PRO_5045969464" evidence="2">
    <location>
        <begin position="31"/>
        <end position="238"/>
    </location>
</feature>
<dbReference type="Gene3D" id="3.40.33.10">
    <property type="entry name" value="CAP"/>
    <property type="match status" value="1"/>
</dbReference>